<dbReference type="AlphaFoldDB" id="A0A9N9XPD3"/>
<keyword evidence="3" id="KW-1185">Reference proteome</keyword>
<name>A0A9N9XPD3_PHYSR</name>
<evidence type="ECO:0000313" key="2">
    <source>
        <dbReference type="EMBL" id="CAG9860634.1"/>
    </source>
</evidence>
<dbReference type="EMBL" id="OU900096">
    <property type="protein sequence ID" value="CAG9860634.1"/>
    <property type="molecule type" value="Genomic_DNA"/>
</dbReference>
<sequence>MTTGQATNASKFTNPSSKGPPKARSRSMAGHTPFTGPDERPTSSPGHPRKSSVARLVRREWVRAGAATSRRPTPPLRRRTTDHLSERRLPDCSLHATLAFTYLLSRDAPVECETATSEPTLSNYVWRSRPYRALLISVCALGSYRLIKRCIIDDRGVCVTPENVKERSRPSTQTSAYQLPSVIDRKFCKSRAHLINPRNFITRSVCNLKSHSREMQIQHTRTHTPRKLGEFFIYFVAELPDATENSRSTCGHSNSPCIILEESPMPVTWSPKMSSAD</sequence>
<accession>A0A9N9XPD3</accession>
<protein>
    <submittedName>
        <fullName evidence="2">Uncharacterized protein</fullName>
    </submittedName>
</protein>
<organism evidence="2 3">
    <name type="scientific">Phyllotreta striolata</name>
    <name type="common">Striped flea beetle</name>
    <name type="synonym">Crioceris striolata</name>
    <dbReference type="NCBI Taxonomy" id="444603"/>
    <lineage>
        <taxon>Eukaryota</taxon>
        <taxon>Metazoa</taxon>
        <taxon>Ecdysozoa</taxon>
        <taxon>Arthropoda</taxon>
        <taxon>Hexapoda</taxon>
        <taxon>Insecta</taxon>
        <taxon>Pterygota</taxon>
        <taxon>Neoptera</taxon>
        <taxon>Endopterygota</taxon>
        <taxon>Coleoptera</taxon>
        <taxon>Polyphaga</taxon>
        <taxon>Cucujiformia</taxon>
        <taxon>Chrysomeloidea</taxon>
        <taxon>Chrysomelidae</taxon>
        <taxon>Galerucinae</taxon>
        <taxon>Alticini</taxon>
        <taxon>Phyllotreta</taxon>
    </lineage>
</organism>
<reference evidence="2" key="1">
    <citation type="submission" date="2022-01" db="EMBL/GenBank/DDBJ databases">
        <authorList>
            <person name="King R."/>
        </authorList>
    </citation>
    <scope>NUCLEOTIDE SEQUENCE</scope>
</reference>
<evidence type="ECO:0000313" key="3">
    <source>
        <dbReference type="Proteomes" id="UP001153712"/>
    </source>
</evidence>
<feature type="region of interest" description="Disordered" evidence="1">
    <location>
        <begin position="1"/>
        <end position="85"/>
    </location>
</feature>
<feature type="compositionally biased region" description="Polar residues" evidence="1">
    <location>
        <begin position="1"/>
        <end position="17"/>
    </location>
</feature>
<proteinExistence type="predicted"/>
<gene>
    <name evidence="2" type="ORF">PHYEVI_LOCUS6983</name>
</gene>
<evidence type="ECO:0000256" key="1">
    <source>
        <dbReference type="SAM" id="MobiDB-lite"/>
    </source>
</evidence>
<dbReference type="Proteomes" id="UP001153712">
    <property type="component" value="Chromosome 3"/>
</dbReference>